<dbReference type="EMBL" id="KZ824888">
    <property type="protein sequence ID" value="RAH76064.1"/>
    <property type="molecule type" value="Genomic_DNA"/>
</dbReference>
<reference evidence="2 3" key="1">
    <citation type="submission" date="2018-02" db="EMBL/GenBank/DDBJ databases">
        <title>The genomes of Aspergillus section Nigri reveals drivers in fungal speciation.</title>
        <authorList>
            <consortium name="DOE Joint Genome Institute"/>
            <person name="Vesth T.C."/>
            <person name="Nybo J."/>
            <person name="Theobald S."/>
            <person name="Brandl J."/>
            <person name="Frisvad J.C."/>
            <person name="Nielsen K.F."/>
            <person name="Lyhne E.K."/>
            <person name="Kogle M.E."/>
            <person name="Kuo A."/>
            <person name="Riley R."/>
            <person name="Clum A."/>
            <person name="Nolan M."/>
            <person name="Lipzen A."/>
            <person name="Salamov A."/>
            <person name="Henrissat B."/>
            <person name="Wiebenga A."/>
            <person name="De vries R.P."/>
            <person name="Grigoriev I.V."/>
            <person name="Mortensen U.H."/>
            <person name="Andersen M.R."/>
            <person name="Baker S.E."/>
        </authorList>
    </citation>
    <scope>NUCLEOTIDE SEQUENCE [LARGE SCALE GENOMIC DNA]</scope>
    <source>
        <strain evidence="2 3">CBS 114.51</strain>
    </source>
</reference>
<proteinExistence type="predicted"/>
<dbReference type="Proteomes" id="UP000249497">
    <property type="component" value="Unassembled WGS sequence"/>
</dbReference>
<feature type="region of interest" description="Disordered" evidence="1">
    <location>
        <begin position="123"/>
        <end position="161"/>
    </location>
</feature>
<evidence type="ECO:0000256" key="1">
    <source>
        <dbReference type="SAM" id="MobiDB-lite"/>
    </source>
</evidence>
<gene>
    <name evidence="2" type="ORF">BO86DRAFT_30729</name>
</gene>
<sequence length="210" mass="23639">MAFHFHNLPSAPPPKDTQRAKRLLPKGVAGWAYTFLPSYLRVRRKPFSLQEVCLRGLPARSFSCVSVPFCVLKNNSPFKAGTPPPPPPRSLVVPEQQNRARRRCHFPLVLFLLLLQKINSDRNNRRLPRGSQQRESIPPSAVAVTVGAQDRSLSPGRSYGDEGMGPRCNLFLSLERMLNCFFLPRYRQIRPSGAGRRGRRAPDGSDPLFP</sequence>
<evidence type="ECO:0000313" key="3">
    <source>
        <dbReference type="Proteomes" id="UP000249497"/>
    </source>
</evidence>
<organism evidence="2 3">
    <name type="scientific">Aspergillus japonicus CBS 114.51</name>
    <dbReference type="NCBI Taxonomy" id="1448312"/>
    <lineage>
        <taxon>Eukaryota</taxon>
        <taxon>Fungi</taxon>
        <taxon>Dikarya</taxon>
        <taxon>Ascomycota</taxon>
        <taxon>Pezizomycotina</taxon>
        <taxon>Eurotiomycetes</taxon>
        <taxon>Eurotiomycetidae</taxon>
        <taxon>Eurotiales</taxon>
        <taxon>Aspergillaceae</taxon>
        <taxon>Aspergillus</taxon>
        <taxon>Aspergillus subgen. Circumdati</taxon>
    </lineage>
</organism>
<keyword evidence="3" id="KW-1185">Reference proteome</keyword>
<protein>
    <submittedName>
        <fullName evidence="2">Uncharacterized protein</fullName>
    </submittedName>
</protein>
<name>A0A8T8WK49_ASPJA</name>
<evidence type="ECO:0000313" key="2">
    <source>
        <dbReference type="EMBL" id="RAH76064.1"/>
    </source>
</evidence>
<dbReference type="RefSeq" id="XP_025521958.1">
    <property type="nucleotide sequence ID" value="XM_025667729.1"/>
</dbReference>
<dbReference type="GeneID" id="37171421"/>
<dbReference type="OrthoDB" id="10595020at2759"/>
<accession>A0A8T8WK49</accession>
<dbReference type="AlphaFoldDB" id="A0A8T8WK49"/>